<dbReference type="SUPFAM" id="SSF48208">
    <property type="entry name" value="Six-hairpin glycosidases"/>
    <property type="match status" value="1"/>
</dbReference>
<dbReference type="GO" id="GO:0005975">
    <property type="term" value="P:carbohydrate metabolic process"/>
    <property type="evidence" value="ECO:0007669"/>
    <property type="project" value="InterPro"/>
</dbReference>
<comment type="caution">
    <text evidence="1">The sequence shown here is derived from an EMBL/GenBank/DDBJ whole genome shotgun (WGS) entry which is preliminary data.</text>
</comment>
<reference evidence="1 2" key="1">
    <citation type="submission" date="2019-07" db="EMBL/GenBank/DDBJ databases">
        <authorList>
            <person name="Park Y.J."/>
            <person name="Jeong S.E."/>
            <person name="Jung H.S."/>
        </authorList>
    </citation>
    <scope>NUCLEOTIDE SEQUENCE [LARGE SCALE GENOMIC DNA]</scope>
    <source>
        <strain evidence="2">P16(2019)</strain>
    </source>
</reference>
<dbReference type="AlphaFoldDB" id="A0A554A4C3"/>
<dbReference type="InterPro" id="IPR008928">
    <property type="entry name" value="6-hairpin_glycosidase_sf"/>
</dbReference>
<evidence type="ECO:0000313" key="1">
    <source>
        <dbReference type="EMBL" id="TSB48525.1"/>
    </source>
</evidence>
<protein>
    <recommendedName>
        <fullName evidence="3">Poly(Glycerol-phosphate) alpha-glucosyltransferase</fullName>
    </recommendedName>
</protein>
<sequence>MGFTQLVRSESKIEQELNHFYDALQKEPSFQPLQMSTHVVLFLSMGCRHKRADVFQVNHSSMKKAWKTVKKEALQKISQYKRAYEWFKIDVVENEEILSIDQFIHMISETKKNYFRKGISFDKHYQCAFLEQELNGNAVIQLDEKSKRGFIQERNLQHYIKQHRPTITSTSFLHEARHIRLFTTRSFFFEKGRLYSLKSTDLDNGRRDVQLDDKHVKDLIVSSSTFLANQVQQDGRFTYGYFSCFDKEIQFYNILRHASTLYSMSEAYELFPNEQLKQSIKRGIAFLKNEGSRVYEVNGTELAYMIDGQSTANEEIKLGANAAAILALTKYQEVFDDSSYLPFAQKLADGILHMQHDTGRFDHVLYASSLEVKEAFRIIYYDGEAAFALMRLYALDKQQKWIETVERAFSYFIAKKHWRHHDHWLSYCTNELTKYRPKHDYFLFGLKNVSDKLPFIYQRQTTYPTFLELTLAGWNMTERMKNTGYGNLLRDDIQSRLEQTVHKRAEYQRNGYFYPEMAMYFKNPERILNSFFIRHHSFRSRIDDTEHYLSGYCAYYTFLVGKHS</sequence>
<organism evidence="1 2">
    <name type="scientific">Alkalicoccobacillus porphyridii</name>
    <dbReference type="NCBI Taxonomy" id="2597270"/>
    <lineage>
        <taxon>Bacteria</taxon>
        <taxon>Bacillati</taxon>
        <taxon>Bacillota</taxon>
        <taxon>Bacilli</taxon>
        <taxon>Bacillales</taxon>
        <taxon>Bacillaceae</taxon>
        <taxon>Alkalicoccobacillus</taxon>
    </lineage>
</organism>
<dbReference type="InterPro" id="IPR012341">
    <property type="entry name" value="6hp_glycosidase-like_sf"/>
</dbReference>
<dbReference type="OrthoDB" id="9810718at2"/>
<evidence type="ECO:0000313" key="2">
    <source>
        <dbReference type="Proteomes" id="UP000318521"/>
    </source>
</evidence>
<dbReference type="RefSeq" id="WP_143846869.1">
    <property type="nucleotide sequence ID" value="NZ_VLXZ01000001.1"/>
</dbReference>
<evidence type="ECO:0008006" key="3">
    <source>
        <dbReference type="Google" id="ProtNLM"/>
    </source>
</evidence>
<name>A0A554A4C3_9BACI</name>
<dbReference type="Gene3D" id="1.50.10.10">
    <property type="match status" value="1"/>
</dbReference>
<proteinExistence type="predicted"/>
<gene>
    <name evidence="1" type="ORF">FN960_02935</name>
</gene>
<keyword evidence="2" id="KW-1185">Reference proteome</keyword>
<accession>A0A554A4C3</accession>
<dbReference type="EMBL" id="VLXZ01000001">
    <property type="protein sequence ID" value="TSB48525.1"/>
    <property type="molecule type" value="Genomic_DNA"/>
</dbReference>
<dbReference type="Proteomes" id="UP000318521">
    <property type="component" value="Unassembled WGS sequence"/>
</dbReference>